<proteinExistence type="predicted"/>
<organism evidence="1 2">
    <name type="scientific">Methanocalculus taiwanensis</name>
    <dbReference type="NCBI Taxonomy" id="106207"/>
    <lineage>
        <taxon>Archaea</taxon>
        <taxon>Methanobacteriati</taxon>
        <taxon>Methanobacteriota</taxon>
        <taxon>Stenosarchaea group</taxon>
        <taxon>Methanomicrobia</taxon>
        <taxon>Methanomicrobiales</taxon>
        <taxon>Methanocalculaceae</taxon>
        <taxon>Methanocalculus</taxon>
    </lineage>
</organism>
<gene>
    <name evidence="1" type="ORF">FTO68_06810</name>
</gene>
<dbReference type="Proteomes" id="UP001524383">
    <property type="component" value="Unassembled WGS sequence"/>
</dbReference>
<name>A0ABD4TLQ6_9EURY</name>
<keyword evidence="2" id="KW-1185">Reference proteome</keyword>
<keyword evidence="1" id="KW-0548">Nucleotidyltransferase</keyword>
<reference evidence="1 2" key="1">
    <citation type="submission" date="2019-08" db="EMBL/GenBank/DDBJ databases">
        <authorList>
            <person name="Chen S.-C."/>
            <person name="Lai M.-C."/>
            <person name="You Y.-T."/>
        </authorList>
    </citation>
    <scope>NUCLEOTIDE SEQUENCE [LARGE SCALE GENOMIC DNA]</scope>
    <source>
        <strain evidence="1 2">P2F9704a</strain>
    </source>
</reference>
<dbReference type="GO" id="GO:0016779">
    <property type="term" value="F:nucleotidyltransferase activity"/>
    <property type="evidence" value="ECO:0007669"/>
    <property type="project" value="UniProtKB-KW"/>
</dbReference>
<keyword evidence="1" id="KW-0808">Transferase</keyword>
<dbReference type="AlphaFoldDB" id="A0ABD4TLQ6"/>
<dbReference type="EMBL" id="VOTZ01000012">
    <property type="protein sequence ID" value="MCQ1538694.1"/>
    <property type="molecule type" value="Genomic_DNA"/>
</dbReference>
<accession>A0ABD4TLQ6</accession>
<sequence>MQSPRSRISYRTEFATGLSCRISPLRGTRGINTGSFPPVFEYEVKDCPFCRSRIFSSTCGFSNGGWITKGESVTFPNLYPFADRHTVTVITEAHMVESFTSRQLSDALFGAAQSLQDYPGYPSIHWNFLPSAGASLLHPHLQGMADKKPASLCRLYLEASAKTASGDYWEVVVDEEAGGPRHLFGEEIFWYANPVPIGECEIRGVLPIRTINELFSLTETLGRDIVRITDLFRSFGSYAFNMGVFFQKTGSSGLDGMCAFCTLIARINPNPESISDSAFMERICREPVVMTLPEDIRIKAGL</sequence>
<dbReference type="InterPro" id="IPR036265">
    <property type="entry name" value="HIT-like_sf"/>
</dbReference>
<comment type="caution">
    <text evidence="1">The sequence shown here is derived from an EMBL/GenBank/DDBJ whole genome shotgun (WGS) entry which is preliminary data.</text>
</comment>
<dbReference type="SUPFAM" id="SSF54197">
    <property type="entry name" value="HIT-like"/>
    <property type="match status" value="1"/>
</dbReference>
<protein>
    <submittedName>
        <fullName evidence="1">Galactose-1-phosphate uridylyltransferase</fullName>
    </submittedName>
</protein>
<evidence type="ECO:0000313" key="2">
    <source>
        <dbReference type="Proteomes" id="UP001524383"/>
    </source>
</evidence>
<evidence type="ECO:0000313" key="1">
    <source>
        <dbReference type="EMBL" id="MCQ1538694.1"/>
    </source>
</evidence>